<organism evidence="1 2">
    <name type="scientific">Microbacterium immunditiarum</name>
    <dbReference type="NCBI Taxonomy" id="337480"/>
    <lineage>
        <taxon>Bacteria</taxon>
        <taxon>Bacillati</taxon>
        <taxon>Actinomycetota</taxon>
        <taxon>Actinomycetes</taxon>
        <taxon>Micrococcales</taxon>
        <taxon>Microbacteriaceae</taxon>
        <taxon>Microbacterium</taxon>
    </lineage>
</organism>
<evidence type="ECO:0000313" key="1">
    <source>
        <dbReference type="EMBL" id="NYE18056.1"/>
    </source>
</evidence>
<dbReference type="RefSeq" id="WP_179486498.1">
    <property type="nucleotide sequence ID" value="NZ_JACCBV010000001.1"/>
</dbReference>
<keyword evidence="2" id="KW-1185">Reference proteome</keyword>
<protein>
    <submittedName>
        <fullName evidence="1">Uncharacterized protein</fullName>
    </submittedName>
</protein>
<dbReference type="EMBL" id="JACCBV010000001">
    <property type="protein sequence ID" value="NYE18056.1"/>
    <property type="molecule type" value="Genomic_DNA"/>
</dbReference>
<evidence type="ECO:0000313" key="2">
    <source>
        <dbReference type="Proteomes" id="UP000576969"/>
    </source>
</evidence>
<accession>A0A7Y9GKL7</accession>
<name>A0A7Y9GKL7_9MICO</name>
<gene>
    <name evidence="1" type="ORF">BJ991_000084</name>
</gene>
<sequence>MTLWHGQRCHWIVADGQSGVFTEYFPRGRRTAADVGRTFPLGPPRRTRDQFAPATSLLDGIWIPTSQSGRGLA</sequence>
<proteinExistence type="predicted"/>
<dbReference type="AlphaFoldDB" id="A0A7Y9GKL7"/>
<reference evidence="1 2" key="1">
    <citation type="submission" date="2020-07" db="EMBL/GenBank/DDBJ databases">
        <title>Sequencing the genomes of 1000 actinobacteria strains.</title>
        <authorList>
            <person name="Klenk H.-P."/>
        </authorList>
    </citation>
    <scope>NUCLEOTIDE SEQUENCE [LARGE SCALE GENOMIC DNA]</scope>
    <source>
        <strain evidence="1 2">DSM 24662</strain>
    </source>
</reference>
<dbReference type="Proteomes" id="UP000576969">
    <property type="component" value="Unassembled WGS sequence"/>
</dbReference>
<comment type="caution">
    <text evidence="1">The sequence shown here is derived from an EMBL/GenBank/DDBJ whole genome shotgun (WGS) entry which is preliminary data.</text>
</comment>